<organism evidence="5 6">
    <name type="scientific">Lupinus angustifolius</name>
    <name type="common">Narrow-leaved blue lupine</name>
    <dbReference type="NCBI Taxonomy" id="3871"/>
    <lineage>
        <taxon>Eukaryota</taxon>
        <taxon>Viridiplantae</taxon>
        <taxon>Streptophyta</taxon>
        <taxon>Embryophyta</taxon>
        <taxon>Tracheophyta</taxon>
        <taxon>Spermatophyta</taxon>
        <taxon>Magnoliopsida</taxon>
        <taxon>eudicotyledons</taxon>
        <taxon>Gunneridae</taxon>
        <taxon>Pentapetalae</taxon>
        <taxon>rosids</taxon>
        <taxon>fabids</taxon>
        <taxon>Fabales</taxon>
        <taxon>Fabaceae</taxon>
        <taxon>Papilionoideae</taxon>
        <taxon>50 kb inversion clade</taxon>
        <taxon>genistoids sensu lato</taxon>
        <taxon>core genistoids</taxon>
        <taxon>Genisteae</taxon>
        <taxon>Lupinus</taxon>
    </lineage>
</organism>
<dbReference type="AlphaFoldDB" id="A0A4P1RH12"/>
<dbReference type="PROSITE" id="PS51649">
    <property type="entry name" value="NPH3"/>
    <property type="match status" value="1"/>
</dbReference>
<keyword evidence="2" id="KW-0833">Ubl conjugation pathway</keyword>
<dbReference type="Gramene" id="OIW10597">
    <property type="protein sequence ID" value="OIW10597"/>
    <property type="gene ID" value="TanjilG_15969"/>
</dbReference>
<dbReference type="PANTHER" id="PTHR32370">
    <property type="entry name" value="OS12G0117600 PROTEIN"/>
    <property type="match status" value="1"/>
</dbReference>
<dbReference type="InterPro" id="IPR011333">
    <property type="entry name" value="SKP1/BTB/POZ_sf"/>
</dbReference>
<sequence>MDMIVFQALAKHVGSCLQNCKKINSVFYYTELEPQLNQLCKQLIHDLEAKKLDRHEVHETRISSRYFLHCRGSQSLLKFPVTYSFKLKEVDIFFIRLCSESPDSPQHQIVQLPDFPGGVEAFELCAKFCYGITITFSPYNVVAARCAAEYLQMTEDVEKGNLICKLEVFFNSCILHGWKDSIVALQTTKAMPLWSEDLAITSRCIEAIASKVLNNPSKVSLSHTHSSRVKDEVSCNGTESLKHHKSASKGWWAEDLAELSIDLYWRTMIAIKSGCKIPSKLIGDALKIYASRCLPIFTRNEHVKKQTSSDSDSSDSAGEITSKHRLLLESIVSLLPAEKGAVSCSFLLKLLKASNILNASSSSKLELATRVGLQLEEATVNDLLIPSLSYTNDTLYDVEVVMTILEQFMSQGQSPPTSPPRSRLAFQRRRSRSAENINFEFQESRRSSSASHSSKLKVAKIVDKYLQEVAKDVNFSLSKFIALAETIPVFARNDHDDLYRAIDVYLKAHPELNKSERKRLCRILDCKKLSIEACIHAAQNELLPLRVVVQVLFFEQARAAAAGGKVTDLPSNIKELLTTHGIDPSKYATPLSTTTSIHGEDNWNVSSFKSPKSRSSTLRMKLAEEDDLDENYSLRNGIGRNSRFKSICAIPTQPKKMLSKLWSTNRSANEKN</sequence>
<proteinExistence type="inferred from homology"/>
<dbReference type="SUPFAM" id="SSF54695">
    <property type="entry name" value="POZ domain"/>
    <property type="match status" value="1"/>
</dbReference>
<dbReference type="UniPathway" id="UPA00143"/>
<dbReference type="EMBL" id="CM007366">
    <property type="protein sequence ID" value="OIW10597.1"/>
    <property type="molecule type" value="Genomic_DNA"/>
</dbReference>
<accession>A0A4P1RH12</accession>
<evidence type="ECO:0000256" key="2">
    <source>
        <dbReference type="ARBA" id="ARBA00022786"/>
    </source>
</evidence>
<evidence type="ECO:0000313" key="6">
    <source>
        <dbReference type="Proteomes" id="UP000188354"/>
    </source>
</evidence>
<dbReference type="STRING" id="3871.A0A4P1RH12"/>
<gene>
    <name evidence="5" type="ORF">TanjilG_15969</name>
</gene>
<dbReference type="InterPro" id="IPR043454">
    <property type="entry name" value="NPH3/RPT2-like"/>
</dbReference>
<dbReference type="InterPro" id="IPR027356">
    <property type="entry name" value="NPH3_dom"/>
</dbReference>
<dbReference type="Pfam" id="PF03000">
    <property type="entry name" value="NPH3"/>
    <property type="match status" value="1"/>
</dbReference>
<dbReference type="GO" id="GO:0016567">
    <property type="term" value="P:protein ubiquitination"/>
    <property type="evidence" value="ECO:0007669"/>
    <property type="project" value="UniProtKB-UniPathway"/>
</dbReference>
<evidence type="ECO:0000259" key="4">
    <source>
        <dbReference type="PROSITE" id="PS51649"/>
    </source>
</evidence>
<reference evidence="5 6" key="1">
    <citation type="journal article" date="2017" name="Plant Biotechnol. J.">
        <title>A comprehensive draft genome sequence for lupin (Lupinus angustifolius), an emerging health food: insights into plant-microbe interactions and legume evolution.</title>
        <authorList>
            <person name="Hane J.K."/>
            <person name="Ming Y."/>
            <person name="Kamphuis L.G."/>
            <person name="Nelson M.N."/>
            <person name="Garg G."/>
            <person name="Atkins C.A."/>
            <person name="Bayer P.E."/>
            <person name="Bravo A."/>
            <person name="Bringans S."/>
            <person name="Cannon S."/>
            <person name="Edwards D."/>
            <person name="Foley R."/>
            <person name="Gao L.L."/>
            <person name="Harrison M.J."/>
            <person name="Huang W."/>
            <person name="Hurgobin B."/>
            <person name="Li S."/>
            <person name="Liu C.W."/>
            <person name="McGrath A."/>
            <person name="Morahan G."/>
            <person name="Murray J."/>
            <person name="Weller J."/>
            <person name="Jian J."/>
            <person name="Singh K.B."/>
        </authorList>
    </citation>
    <scope>NUCLEOTIDE SEQUENCE [LARGE SCALE GENOMIC DNA]</scope>
    <source>
        <strain evidence="6">cv. Tanjil</strain>
        <tissue evidence="5">Whole plant</tissue>
    </source>
</reference>
<evidence type="ECO:0000313" key="5">
    <source>
        <dbReference type="EMBL" id="OIW10597.1"/>
    </source>
</evidence>
<feature type="domain" description="NPH3" evidence="4">
    <location>
        <begin position="250"/>
        <end position="558"/>
    </location>
</feature>
<evidence type="ECO:0000256" key="1">
    <source>
        <dbReference type="ARBA" id="ARBA00004906"/>
    </source>
</evidence>
<protein>
    <recommendedName>
        <fullName evidence="4">NPH3 domain-containing protein</fullName>
    </recommendedName>
</protein>
<comment type="pathway">
    <text evidence="1">Protein modification; protein ubiquitination.</text>
</comment>
<comment type="similarity">
    <text evidence="3">Belongs to the NPH3 family.</text>
</comment>
<name>A0A4P1RH12_LUPAN</name>
<evidence type="ECO:0000256" key="3">
    <source>
        <dbReference type="PROSITE-ProRule" id="PRU00982"/>
    </source>
</evidence>
<keyword evidence="6" id="KW-1185">Reference proteome</keyword>
<dbReference type="Proteomes" id="UP000188354">
    <property type="component" value="Chromosome LG06"/>
</dbReference>